<dbReference type="InterPro" id="IPR001126">
    <property type="entry name" value="UmuC"/>
</dbReference>
<dbReference type="EMBL" id="NVWI01000006">
    <property type="protein sequence ID" value="PCJ41184.1"/>
    <property type="molecule type" value="Genomic_DNA"/>
</dbReference>
<dbReference type="Gene3D" id="1.10.150.20">
    <property type="entry name" value="5' to 3' exonuclease, C-terminal subdomain"/>
    <property type="match status" value="1"/>
</dbReference>
<sequence>MYALVDCNTFYASCESIFRPDLEGKPIVVLSNNDGCVISLNTEAKAFNIPSYVPFYQVRDEIEKNNVHIFSSNYELYGDISARVMNLLKPYSTEMEVYSIDEAFLRLPRVDYQEHSKAMKDMLWQNVRMPVCVGVAPTKTLAKLANHAAKKMKHFNGVCVLDEPHKWEWVLARITTDKLWGVGKRICERLHHLGIHNALQLAQANSKYLRKHFSVVLERTARELNGEPCLDLNLDPAPRKEIICTRSFSYKITELHELQQAISLYASRACEKLRSQNGLTQTIWVYLESFDKRIGHYSPHRVISLPHLTNDTRFISSAASKALINLFKPDIRYKKCGIGLLDVRTKKYEQGDFFNPQQTEHSRQLMTVLDKVNRRYGKHTMKLANTGIQPKWSMKRDYMSPRYSTRWRDIPIARC</sequence>
<comment type="similarity">
    <text evidence="1">Belongs to the DNA polymerase type-Y family.</text>
</comment>
<evidence type="ECO:0000256" key="5">
    <source>
        <dbReference type="ARBA" id="ARBA00023236"/>
    </source>
</evidence>
<dbReference type="Proteomes" id="UP000228987">
    <property type="component" value="Unassembled WGS sequence"/>
</dbReference>
<dbReference type="PANTHER" id="PTHR11076">
    <property type="entry name" value="DNA REPAIR POLYMERASE UMUC / TRANSFERASE FAMILY MEMBER"/>
    <property type="match status" value="1"/>
</dbReference>
<keyword evidence="2" id="KW-0227">DNA damage</keyword>
<feature type="domain" description="UmuC" evidence="6">
    <location>
        <begin position="2"/>
        <end position="183"/>
    </location>
</feature>
<dbReference type="Pfam" id="PF13438">
    <property type="entry name" value="DUF4113"/>
    <property type="match status" value="1"/>
</dbReference>
<dbReference type="InterPro" id="IPR017961">
    <property type="entry name" value="DNA_pol_Y-fam_little_finger"/>
</dbReference>
<dbReference type="AlphaFoldDB" id="A0A2A5CBB9"/>
<evidence type="ECO:0000313" key="7">
    <source>
        <dbReference type="EMBL" id="PCJ41184.1"/>
    </source>
</evidence>
<dbReference type="GO" id="GO:0006281">
    <property type="term" value="P:DNA repair"/>
    <property type="evidence" value="ECO:0007669"/>
    <property type="project" value="UniProtKB-KW"/>
</dbReference>
<dbReference type="Gene3D" id="3.40.1170.60">
    <property type="match status" value="1"/>
</dbReference>
<dbReference type="Pfam" id="PF11799">
    <property type="entry name" value="IMS_C"/>
    <property type="match status" value="1"/>
</dbReference>
<evidence type="ECO:0000259" key="6">
    <source>
        <dbReference type="PROSITE" id="PS50173"/>
    </source>
</evidence>
<reference evidence="8" key="1">
    <citation type="submission" date="2017-08" db="EMBL/GenBank/DDBJ databases">
        <title>A dynamic microbial community with high functional redundancy inhabits the cold, oxic subseafloor aquifer.</title>
        <authorList>
            <person name="Tully B.J."/>
            <person name="Wheat C.G."/>
            <person name="Glazer B.T."/>
            <person name="Huber J.A."/>
        </authorList>
    </citation>
    <scope>NUCLEOTIDE SEQUENCE [LARGE SCALE GENOMIC DNA]</scope>
</reference>
<keyword evidence="5" id="KW-0742">SOS response</keyword>
<evidence type="ECO:0000256" key="3">
    <source>
        <dbReference type="ARBA" id="ARBA00023199"/>
    </source>
</evidence>
<keyword evidence="3" id="KW-0741">SOS mutagenesis</keyword>
<proteinExistence type="inferred from homology"/>
<evidence type="ECO:0000256" key="4">
    <source>
        <dbReference type="ARBA" id="ARBA00023204"/>
    </source>
</evidence>
<dbReference type="InterPro" id="IPR043128">
    <property type="entry name" value="Rev_trsase/Diguanyl_cyclase"/>
</dbReference>
<keyword evidence="4" id="KW-0234">DNA repair</keyword>
<dbReference type="GO" id="GO:0042276">
    <property type="term" value="P:error-prone translesion synthesis"/>
    <property type="evidence" value="ECO:0007669"/>
    <property type="project" value="TreeGrafter"/>
</dbReference>
<gene>
    <name evidence="7" type="ORF">COA71_09075</name>
</gene>
<evidence type="ECO:0000256" key="2">
    <source>
        <dbReference type="ARBA" id="ARBA00022763"/>
    </source>
</evidence>
<dbReference type="InterPro" id="IPR025188">
    <property type="entry name" value="DUF4113"/>
</dbReference>
<dbReference type="Pfam" id="PF00817">
    <property type="entry name" value="IMS"/>
    <property type="match status" value="1"/>
</dbReference>
<evidence type="ECO:0000256" key="1">
    <source>
        <dbReference type="ARBA" id="ARBA00010945"/>
    </source>
</evidence>
<dbReference type="CDD" id="cd01700">
    <property type="entry name" value="PolY_Pol_V_umuC"/>
    <property type="match status" value="1"/>
</dbReference>
<name>A0A2A5CBB9_9GAMM</name>
<dbReference type="PROSITE" id="PS50173">
    <property type="entry name" value="UMUC"/>
    <property type="match status" value="1"/>
</dbReference>
<dbReference type="GO" id="GO:0003887">
    <property type="term" value="F:DNA-directed DNA polymerase activity"/>
    <property type="evidence" value="ECO:0007669"/>
    <property type="project" value="TreeGrafter"/>
</dbReference>
<protein>
    <submittedName>
        <fullName evidence="7">UMUC domain-containing protein DNA-repair protein</fullName>
    </submittedName>
</protein>
<organism evidence="7 8">
    <name type="scientific">SAR86 cluster bacterium</name>
    <dbReference type="NCBI Taxonomy" id="2030880"/>
    <lineage>
        <taxon>Bacteria</taxon>
        <taxon>Pseudomonadati</taxon>
        <taxon>Pseudomonadota</taxon>
        <taxon>Gammaproteobacteria</taxon>
        <taxon>SAR86 cluster</taxon>
    </lineage>
</organism>
<dbReference type="GO" id="GO:0003684">
    <property type="term" value="F:damaged DNA binding"/>
    <property type="evidence" value="ECO:0007669"/>
    <property type="project" value="InterPro"/>
</dbReference>
<dbReference type="InterPro" id="IPR050116">
    <property type="entry name" value="DNA_polymerase-Y"/>
</dbReference>
<comment type="caution">
    <text evidence="7">The sequence shown here is derived from an EMBL/GenBank/DDBJ whole genome shotgun (WGS) entry which is preliminary data.</text>
</comment>
<dbReference type="PANTHER" id="PTHR11076:SF34">
    <property type="entry name" value="PROTEIN UMUC"/>
    <property type="match status" value="1"/>
</dbReference>
<dbReference type="Gene3D" id="3.30.70.270">
    <property type="match status" value="1"/>
</dbReference>
<evidence type="ECO:0000313" key="8">
    <source>
        <dbReference type="Proteomes" id="UP000228987"/>
    </source>
</evidence>
<dbReference type="NCBIfam" id="NF002955">
    <property type="entry name" value="PRK03609.1"/>
    <property type="match status" value="1"/>
</dbReference>
<dbReference type="GO" id="GO:0009432">
    <property type="term" value="P:SOS response"/>
    <property type="evidence" value="ECO:0007669"/>
    <property type="project" value="UniProtKB-KW"/>
</dbReference>
<dbReference type="SUPFAM" id="SSF56672">
    <property type="entry name" value="DNA/RNA polymerases"/>
    <property type="match status" value="1"/>
</dbReference>
<accession>A0A2A5CBB9</accession>
<dbReference type="InterPro" id="IPR043502">
    <property type="entry name" value="DNA/RNA_pol_sf"/>
</dbReference>
<dbReference type="GO" id="GO:0005829">
    <property type="term" value="C:cytosol"/>
    <property type="evidence" value="ECO:0007669"/>
    <property type="project" value="TreeGrafter"/>
</dbReference>